<reference evidence="1 2" key="1">
    <citation type="journal article" date="2019" name="Sci. Rep.">
        <title>Orb-weaving spider Araneus ventricosus genome elucidates the spidroin gene catalogue.</title>
        <authorList>
            <person name="Kono N."/>
            <person name="Nakamura H."/>
            <person name="Ohtoshi R."/>
            <person name="Moran D.A.P."/>
            <person name="Shinohara A."/>
            <person name="Yoshida Y."/>
            <person name="Fujiwara M."/>
            <person name="Mori M."/>
            <person name="Tomita M."/>
            <person name="Arakawa K."/>
        </authorList>
    </citation>
    <scope>NUCLEOTIDE SEQUENCE [LARGE SCALE GENOMIC DNA]</scope>
</reference>
<organism evidence="1 2">
    <name type="scientific">Araneus ventricosus</name>
    <name type="common">Orbweaver spider</name>
    <name type="synonym">Epeira ventricosa</name>
    <dbReference type="NCBI Taxonomy" id="182803"/>
    <lineage>
        <taxon>Eukaryota</taxon>
        <taxon>Metazoa</taxon>
        <taxon>Ecdysozoa</taxon>
        <taxon>Arthropoda</taxon>
        <taxon>Chelicerata</taxon>
        <taxon>Arachnida</taxon>
        <taxon>Araneae</taxon>
        <taxon>Araneomorphae</taxon>
        <taxon>Entelegynae</taxon>
        <taxon>Araneoidea</taxon>
        <taxon>Araneidae</taxon>
        <taxon>Araneus</taxon>
    </lineage>
</organism>
<name>A0A4Y2FFR6_ARAVE</name>
<proteinExistence type="predicted"/>
<keyword evidence="2" id="KW-1185">Reference proteome</keyword>
<protein>
    <submittedName>
        <fullName evidence="1">Uncharacterized protein</fullName>
    </submittedName>
</protein>
<evidence type="ECO:0000313" key="1">
    <source>
        <dbReference type="EMBL" id="GBM39478.1"/>
    </source>
</evidence>
<gene>
    <name evidence="1" type="ORF">AVEN_65510_1</name>
</gene>
<dbReference type="EMBL" id="BGPR01000898">
    <property type="protein sequence ID" value="GBM39478.1"/>
    <property type="molecule type" value="Genomic_DNA"/>
</dbReference>
<evidence type="ECO:0000313" key="2">
    <source>
        <dbReference type="Proteomes" id="UP000499080"/>
    </source>
</evidence>
<accession>A0A4Y2FFR6</accession>
<comment type="caution">
    <text evidence="1">The sequence shown here is derived from an EMBL/GenBank/DDBJ whole genome shotgun (WGS) entry which is preliminary data.</text>
</comment>
<dbReference type="Proteomes" id="UP000499080">
    <property type="component" value="Unassembled WGS sequence"/>
</dbReference>
<sequence>MDVDSVNNEFSIIGVSFFEYFGFSLSQPNSLLAASTGVNPDMSLKSGRMATLIGSDVQTSSTDTERMEASKAYGNITARNEKDEDSCIPEGGECCFLSGLPDQNSKIRPNLLKNKSKGFEKGQISIIWPQKGQYGNPASSARSAAASGSSATTWSSRSCGKENPCSTSPAADYNLGNALRWLGEKLGF</sequence>
<dbReference type="AlphaFoldDB" id="A0A4Y2FFR6"/>